<protein>
    <recommendedName>
        <fullName evidence="4">MULE transposase domain-containing protein</fullName>
    </recommendedName>
</protein>
<keyword evidence="3" id="KW-1185">Reference proteome</keyword>
<accession>A0A6J8AGH4</accession>
<gene>
    <name evidence="2" type="ORF">MCOR_7611</name>
</gene>
<feature type="compositionally biased region" description="Basic and acidic residues" evidence="1">
    <location>
        <begin position="381"/>
        <end position="402"/>
    </location>
</feature>
<name>A0A6J8AGH4_MYTCO</name>
<feature type="region of interest" description="Disordered" evidence="1">
    <location>
        <begin position="499"/>
        <end position="527"/>
    </location>
</feature>
<evidence type="ECO:0000313" key="2">
    <source>
        <dbReference type="EMBL" id="CAC5367851.1"/>
    </source>
</evidence>
<dbReference type="AlphaFoldDB" id="A0A6J8AGH4"/>
<organism evidence="2 3">
    <name type="scientific">Mytilus coruscus</name>
    <name type="common">Sea mussel</name>
    <dbReference type="NCBI Taxonomy" id="42192"/>
    <lineage>
        <taxon>Eukaryota</taxon>
        <taxon>Metazoa</taxon>
        <taxon>Spiralia</taxon>
        <taxon>Lophotrochozoa</taxon>
        <taxon>Mollusca</taxon>
        <taxon>Bivalvia</taxon>
        <taxon>Autobranchia</taxon>
        <taxon>Pteriomorphia</taxon>
        <taxon>Mytilida</taxon>
        <taxon>Mytiloidea</taxon>
        <taxon>Mytilidae</taxon>
        <taxon>Mytilinae</taxon>
        <taxon>Mytilus</taxon>
    </lineage>
</organism>
<dbReference type="EMBL" id="CACVKT020001391">
    <property type="protein sequence ID" value="CAC5367851.1"/>
    <property type="molecule type" value="Genomic_DNA"/>
</dbReference>
<reference evidence="2 3" key="1">
    <citation type="submission" date="2020-06" db="EMBL/GenBank/DDBJ databases">
        <authorList>
            <person name="Li R."/>
            <person name="Bekaert M."/>
        </authorList>
    </citation>
    <scope>NUCLEOTIDE SEQUENCE [LARGE SCALE GENOMIC DNA]</scope>
    <source>
        <strain evidence="3">wild</strain>
    </source>
</reference>
<feature type="compositionally biased region" description="Basic and acidic residues" evidence="1">
    <location>
        <begin position="456"/>
        <end position="471"/>
    </location>
</feature>
<dbReference type="PANTHER" id="PTHR46601:SF1">
    <property type="entry name" value="ADF-H DOMAIN-CONTAINING PROTEIN"/>
    <property type="match status" value="1"/>
</dbReference>
<evidence type="ECO:0008006" key="4">
    <source>
        <dbReference type="Google" id="ProtNLM"/>
    </source>
</evidence>
<evidence type="ECO:0000313" key="3">
    <source>
        <dbReference type="Proteomes" id="UP000507470"/>
    </source>
</evidence>
<evidence type="ECO:0000256" key="1">
    <source>
        <dbReference type="SAM" id="MobiDB-lite"/>
    </source>
</evidence>
<proteinExistence type="predicted"/>
<sequence>MDSGSIVYMYKDVLHQTEIVDILTNPETSRTSNVLPYKPKANEVYLFQTGADDWKCDQYLWINNGTKSVTIVFEDRPIMPVAFLIHGRKKEKTHARFFEFVASSFPKINKTSVPFVTDREIGLVNAIRKNFPACDVLMCWNHLVKDLKFNLQQMGADQANTALYVSHLKDLLRCDSEAEYMTLKDDLIRKWSKPVVVYFEKMEKDILTHSGKWVIDKYQNLYDPFSGITNNACESMNAVIKRLNKYRELPVDCFVLSMFYLQNYYINEVQRGLAGIGNYTLRTKFHHASIPKDEINVPKQLVKPVDIVKHVMSEIDNVRDTCSKDHISVQTESSKIEASHISVQNVTLKMGKRFEIRLSALPSAQSPDTPELNKKQKHAKVMRERRAKWNEQQKQENKERSRIRMQNMRERKKKEHTQKSVSKNILTRHELKKEEERKRVQREKKRQYRETLSSQKRKEELKKKTETRKDSEIVPVQNDQSNQVSKQWTKPALRKAISRVKSALPRSPSKRQKGVEPIENKRKDTISKDTTDSVNKFLMREDISINVPNIKAMKANTEDHQFVLQKSMTEIYSDWKAENQNTKLSKSKFLKMRPKNVKLQNQRKLIQCLCEYCENVNLKITAFNNFAVRKNQQHLRIRDKYEAINMILCEKNGEQFNKITCIEGKCVNYGTENLSKRMEPLIIANEEIKWQKWDFVNVPNHKTGKEIKKRQLVTFFTPAQQLFVQLLDELQFLLYHLFVASWQQNQFNN</sequence>
<dbReference type="OrthoDB" id="5791190at2759"/>
<dbReference type="Proteomes" id="UP000507470">
    <property type="component" value="Unassembled WGS sequence"/>
</dbReference>
<feature type="compositionally biased region" description="Basic and acidic residues" evidence="1">
    <location>
        <begin position="513"/>
        <end position="527"/>
    </location>
</feature>
<feature type="compositionally biased region" description="Basic and acidic residues" evidence="1">
    <location>
        <begin position="427"/>
        <end position="438"/>
    </location>
</feature>
<feature type="region of interest" description="Disordered" evidence="1">
    <location>
        <begin position="361"/>
        <end position="471"/>
    </location>
</feature>
<dbReference type="PANTHER" id="PTHR46601">
    <property type="entry name" value="ULP_PROTEASE DOMAIN-CONTAINING PROTEIN"/>
    <property type="match status" value="1"/>
</dbReference>